<keyword evidence="2" id="KW-1185">Reference proteome</keyword>
<protein>
    <submittedName>
        <fullName evidence="1">Uncharacterized protein</fullName>
    </submittedName>
</protein>
<evidence type="ECO:0000313" key="1">
    <source>
        <dbReference type="EMBL" id="OUE04522.1"/>
    </source>
</evidence>
<comment type="caution">
    <text evidence="1">The sequence shown here is derived from an EMBL/GenBank/DDBJ whole genome shotgun (WGS) entry which is preliminary data.</text>
</comment>
<name>A0A251XM09_CLAMM</name>
<dbReference type="AlphaFoldDB" id="A0A251XM09"/>
<proteinExistence type="predicted"/>
<sequence>MLNFGGGGDVGTSTIVGAMVPTIVAALRQAKREIETT</sequence>
<reference evidence="1 2" key="1">
    <citation type="submission" date="2016-08" db="EMBL/GenBank/DDBJ databases">
        <title>Genome sequence of Clavibacter michiganensis subsp. michiganensis strain CASJ007.</title>
        <authorList>
            <person name="Thapa S.P."/>
            <person name="Coaker G."/>
        </authorList>
    </citation>
    <scope>NUCLEOTIDE SEQUENCE [LARGE SCALE GENOMIC DNA]</scope>
    <source>
        <strain evidence="1">CASJ007</strain>
    </source>
</reference>
<evidence type="ECO:0000313" key="2">
    <source>
        <dbReference type="Proteomes" id="UP000195062"/>
    </source>
</evidence>
<dbReference type="Proteomes" id="UP000195062">
    <property type="component" value="Unassembled WGS sequence"/>
</dbReference>
<organism evidence="1 2">
    <name type="scientific">Clavibacter michiganensis subsp. michiganensis</name>
    <dbReference type="NCBI Taxonomy" id="33013"/>
    <lineage>
        <taxon>Bacteria</taxon>
        <taxon>Bacillati</taxon>
        <taxon>Actinomycetota</taxon>
        <taxon>Actinomycetes</taxon>
        <taxon>Micrococcales</taxon>
        <taxon>Microbacteriaceae</taxon>
        <taxon>Clavibacter</taxon>
    </lineage>
</organism>
<dbReference type="EMBL" id="MDHH01000001">
    <property type="protein sequence ID" value="OUE04522.1"/>
    <property type="molecule type" value="Genomic_DNA"/>
</dbReference>
<accession>A0A251XM09</accession>
<gene>
    <name evidence="1" type="ORF">CMMCAS07_06220</name>
</gene>